<name>A0A1X7T358_AMPQE</name>
<protein>
    <submittedName>
        <fullName evidence="1">Uncharacterized protein</fullName>
    </submittedName>
</protein>
<dbReference type="EnsemblMetazoa" id="Aqu2.1.08894_001">
    <property type="protein sequence ID" value="Aqu2.1.08894_001"/>
    <property type="gene ID" value="Aqu2.1.08894"/>
</dbReference>
<sequence>MNLQVTLRCTSSNKHRRVSSEDVVCCLEVPNELLCHWQKSKQKNIVKSIAESGIKRDEHRKTVEPLLANVSGPGSLEERMQTRGRILLSALSQLSRKKKKSLLSKSILIDVRTRDIVPVDSLR</sequence>
<dbReference type="InParanoid" id="A0A1X7T358"/>
<proteinExistence type="predicted"/>
<dbReference type="AlphaFoldDB" id="A0A1X7T358"/>
<reference evidence="1" key="1">
    <citation type="submission" date="2017-05" db="UniProtKB">
        <authorList>
            <consortium name="EnsemblMetazoa"/>
        </authorList>
    </citation>
    <scope>IDENTIFICATION</scope>
</reference>
<organism evidence="1">
    <name type="scientific">Amphimedon queenslandica</name>
    <name type="common">Sponge</name>
    <dbReference type="NCBI Taxonomy" id="400682"/>
    <lineage>
        <taxon>Eukaryota</taxon>
        <taxon>Metazoa</taxon>
        <taxon>Porifera</taxon>
        <taxon>Demospongiae</taxon>
        <taxon>Heteroscleromorpha</taxon>
        <taxon>Haplosclerida</taxon>
        <taxon>Niphatidae</taxon>
        <taxon>Amphimedon</taxon>
    </lineage>
</organism>
<accession>A0A1X7T358</accession>
<evidence type="ECO:0000313" key="1">
    <source>
        <dbReference type="EnsemblMetazoa" id="Aqu2.1.08894_001"/>
    </source>
</evidence>